<proteinExistence type="predicted"/>
<protein>
    <submittedName>
        <fullName evidence="2">Uncharacterized protein</fullName>
    </submittedName>
</protein>
<name>A0A328TZG9_9BACL</name>
<comment type="caution">
    <text evidence="2">The sequence shown here is derived from an EMBL/GenBank/DDBJ whole genome shotgun (WGS) entry which is preliminary data.</text>
</comment>
<dbReference type="Proteomes" id="UP000249260">
    <property type="component" value="Unassembled WGS sequence"/>
</dbReference>
<evidence type="ECO:0000313" key="2">
    <source>
        <dbReference type="EMBL" id="RAP75947.1"/>
    </source>
</evidence>
<feature type="transmembrane region" description="Helical" evidence="1">
    <location>
        <begin position="6"/>
        <end position="24"/>
    </location>
</feature>
<dbReference type="EMBL" id="QLUW01000002">
    <property type="protein sequence ID" value="RAP75947.1"/>
    <property type="molecule type" value="Genomic_DNA"/>
</dbReference>
<keyword evidence="1" id="KW-0812">Transmembrane</keyword>
<evidence type="ECO:0000313" key="3">
    <source>
        <dbReference type="Proteomes" id="UP000249260"/>
    </source>
</evidence>
<keyword evidence="3" id="KW-1185">Reference proteome</keyword>
<organism evidence="2 3">
    <name type="scientific">Paenibacillus montanisoli</name>
    <dbReference type="NCBI Taxonomy" id="2081970"/>
    <lineage>
        <taxon>Bacteria</taxon>
        <taxon>Bacillati</taxon>
        <taxon>Bacillota</taxon>
        <taxon>Bacilli</taxon>
        <taxon>Bacillales</taxon>
        <taxon>Paenibacillaceae</taxon>
        <taxon>Paenibacillus</taxon>
    </lineage>
</organism>
<gene>
    <name evidence="2" type="ORF">DL346_10990</name>
</gene>
<dbReference type="AlphaFoldDB" id="A0A328TZG9"/>
<reference evidence="2 3" key="1">
    <citation type="submission" date="2018-06" db="EMBL/GenBank/DDBJ databases">
        <title>Paenibacillus montanisoli sp. nov., isolated from mountain area soil.</title>
        <authorList>
            <person name="Wu M."/>
        </authorList>
    </citation>
    <scope>NUCLEOTIDE SEQUENCE [LARGE SCALE GENOMIC DNA]</scope>
    <source>
        <strain evidence="2 3">RA17</strain>
    </source>
</reference>
<keyword evidence="1" id="KW-0472">Membrane</keyword>
<accession>A0A328TZG9</accession>
<sequence length="69" mass="7594">MDVDEKAVFFMSCMICLLIVIGGCSPGKNEQPNGLQAIEEHGIGEASIYKSEGFALLSTVNRRTPCWRM</sequence>
<keyword evidence="1" id="KW-1133">Transmembrane helix</keyword>
<evidence type="ECO:0000256" key="1">
    <source>
        <dbReference type="SAM" id="Phobius"/>
    </source>
</evidence>
<dbReference type="PROSITE" id="PS51257">
    <property type="entry name" value="PROKAR_LIPOPROTEIN"/>
    <property type="match status" value="1"/>
</dbReference>
<dbReference type="RefSeq" id="WP_112882172.1">
    <property type="nucleotide sequence ID" value="NZ_QLUW01000002.1"/>
</dbReference>